<dbReference type="InterPro" id="IPR053149">
    <property type="entry name" value="TPK"/>
</dbReference>
<dbReference type="Pfam" id="PF04263">
    <property type="entry name" value="TPK_catalytic"/>
    <property type="match status" value="1"/>
</dbReference>
<evidence type="ECO:0000256" key="3">
    <source>
        <dbReference type="ARBA" id="ARBA00022777"/>
    </source>
</evidence>
<dbReference type="Gene3D" id="3.40.50.10240">
    <property type="entry name" value="Thiamin pyrophosphokinase, catalytic domain"/>
    <property type="match status" value="1"/>
</dbReference>
<evidence type="ECO:0000256" key="1">
    <source>
        <dbReference type="ARBA" id="ARBA00022679"/>
    </source>
</evidence>
<dbReference type="GO" id="GO:0004788">
    <property type="term" value="F:thiamine diphosphokinase activity"/>
    <property type="evidence" value="ECO:0007669"/>
    <property type="project" value="UniProtKB-EC"/>
</dbReference>
<keyword evidence="4" id="KW-0067">ATP-binding</keyword>
<protein>
    <recommendedName>
        <fullName evidence="5">Thiamine diphosphokinase</fullName>
        <ecNumber evidence="5">2.7.6.2</ecNumber>
    </recommendedName>
</protein>
<dbReference type="RefSeq" id="WP_172344332.1">
    <property type="nucleotide sequence ID" value="NZ_CASYYZ010000002.1"/>
</dbReference>
<dbReference type="InterPro" id="IPR036759">
    <property type="entry name" value="TPK_catalytic_sf"/>
</dbReference>
<keyword evidence="9" id="KW-1185">Reference proteome</keyword>
<name>A0ABX2B412_9BACT</name>
<dbReference type="PANTHER" id="PTHR41299">
    <property type="entry name" value="THIAMINE PYROPHOSPHOKINASE"/>
    <property type="match status" value="1"/>
</dbReference>
<dbReference type="EMBL" id="JABKKJ010000005">
    <property type="protein sequence ID" value="NPE24844.1"/>
    <property type="molecule type" value="Genomic_DNA"/>
</dbReference>
<feature type="domain" description="Thiamin pyrophosphokinase catalytic" evidence="6">
    <location>
        <begin position="32"/>
        <end position="126"/>
    </location>
</feature>
<evidence type="ECO:0000313" key="8">
    <source>
        <dbReference type="EMBL" id="NPE24844.1"/>
    </source>
</evidence>
<dbReference type="InterPro" id="IPR007371">
    <property type="entry name" value="TPK_catalytic"/>
</dbReference>
<dbReference type="SUPFAM" id="SSF63999">
    <property type="entry name" value="Thiamin pyrophosphokinase, catalytic domain"/>
    <property type="match status" value="1"/>
</dbReference>
<dbReference type="InterPro" id="IPR049442">
    <property type="entry name" value="Thi_PPkinase-like_C"/>
</dbReference>
<evidence type="ECO:0000313" key="9">
    <source>
        <dbReference type="Proteomes" id="UP000820977"/>
    </source>
</evidence>
<keyword evidence="3" id="KW-0418">Kinase</keyword>
<dbReference type="InterPro" id="IPR006282">
    <property type="entry name" value="Thi_PPkinase"/>
</dbReference>
<evidence type="ECO:0000256" key="2">
    <source>
        <dbReference type="ARBA" id="ARBA00022741"/>
    </source>
</evidence>
<evidence type="ECO:0000259" key="7">
    <source>
        <dbReference type="Pfam" id="PF21275"/>
    </source>
</evidence>
<organism evidence="8 9">
    <name type="scientific">Xylanibacter caecicola</name>
    <dbReference type="NCBI Taxonomy" id="2736294"/>
    <lineage>
        <taxon>Bacteria</taxon>
        <taxon>Pseudomonadati</taxon>
        <taxon>Bacteroidota</taxon>
        <taxon>Bacteroidia</taxon>
        <taxon>Bacteroidales</taxon>
        <taxon>Prevotellaceae</taxon>
        <taxon>Xylanibacter</taxon>
    </lineage>
</organism>
<proteinExistence type="predicted"/>
<dbReference type="Proteomes" id="UP000820977">
    <property type="component" value="Unassembled WGS sequence"/>
</dbReference>
<gene>
    <name evidence="8" type="ORF">HPS54_04825</name>
</gene>
<dbReference type="NCBIfam" id="TIGR01378">
    <property type="entry name" value="thi_PPkinase"/>
    <property type="match status" value="1"/>
</dbReference>
<dbReference type="EC" id="2.7.6.2" evidence="5"/>
<evidence type="ECO:0000259" key="6">
    <source>
        <dbReference type="Pfam" id="PF04263"/>
    </source>
</evidence>
<keyword evidence="1 8" id="KW-0808">Transferase</keyword>
<sequence length="218" mass="24637">MTHQLITPDSRFDAVILGNGDFPSHAVPLGILRNAPHIVCCDGAGISLIERGIVPDAIIGDGDSLPQKFKEEYGHIIHIVNEQEHNDQTKATLFCRNRGYRRIAYIGATGRREDHTIGNISLLMDYMTDYGMEPVMVTDHGYFIPCRGRSEFATFARQQVSIFNFGYTKISAEGLAWRTYDYRNWWQGTLNEAEGDSVTIDTDGNYIVFFTHNAKIRI</sequence>
<feature type="domain" description="Thiamin pyrophosphokinase-like substrate-binding" evidence="7">
    <location>
        <begin position="141"/>
        <end position="209"/>
    </location>
</feature>
<evidence type="ECO:0000256" key="4">
    <source>
        <dbReference type="ARBA" id="ARBA00022840"/>
    </source>
</evidence>
<accession>A0ABX2B412</accession>
<keyword evidence="2" id="KW-0547">Nucleotide-binding</keyword>
<reference evidence="8 9" key="1">
    <citation type="submission" date="2020-05" db="EMBL/GenBank/DDBJ databases">
        <title>Distinct polysaccharide utilization as determinants for interspecies competition between intestinal Prevotella spp.</title>
        <authorList>
            <person name="Galvez E.J.C."/>
            <person name="Iljazovic A."/>
            <person name="Strowig T."/>
        </authorList>
    </citation>
    <scope>NUCLEOTIDE SEQUENCE [LARGE SCALE GENOMIC DNA]</scope>
    <source>
        <strain evidence="8 9">PCHR</strain>
    </source>
</reference>
<dbReference type="Pfam" id="PF21275">
    <property type="entry name" value="Thi_PPkinase_C"/>
    <property type="match status" value="1"/>
</dbReference>
<evidence type="ECO:0000256" key="5">
    <source>
        <dbReference type="NCBIfam" id="TIGR01378"/>
    </source>
</evidence>
<comment type="caution">
    <text evidence="8">The sequence shown here is derived from an EMBL/GenBank/DDBJ whole genome shotgun (WGS) entry which is preliminary data.</text>
</comment>
<dbReference type="CDD" id="cd07995">
    <property type="entry name" value="TPK"/>
    <property type="match status" value="1"/>
</dbReference>
<dbReference type="PANTHER" id="PTHR41299:SF1">
    <property type="entry name" value="THIAMINE PYROPHOSPHOKINASE"/>
    <property type="match status" value="1"/>
</dbReference>